<dbReference type="EMBL" id="JABYQT010000002">
    <property type="protein sequence ID" value="MBZ5486490.1"/>
    <property type="molecule type" value="Genomic_DNA"/>
</dbReference>
<organism evidence="1 2">
    <name type="scientific">Vreelandella aquamarina</name>
    <dbReference type="NCBI Taxonomy" id="77097"/>
    <lineage>
        <taxon>Bacteria</taxon>
        <taxon>Pseudomonadati</taxon>
        <taxon>Pseudomonadota</taxon>
        <taxon>Gammaproteobacteria</taxon>
        <taxon>Oceanospirillales</taxon>
        <taxon>Halomonadaceae</taxon>
        <taxon>Vreelandella</taxon>
    </lineage>
</organism>
<keyword evidence="2" id="KW-1185">Reference proteome</keyword>
<comment type="caution">
    <text evidence="1">The sequence shown here is derived from an EMBL/GenBank/DDBJ whole genome shotgun (WGS) entry which is preliminary data.</text>
</comment>
<reference evidence="1" key="1">
    <citation type="submission" date="2020-06" db="EMBL/GenBank/DDBJ databases">
        <title>Whole Genome Sequence of Halomonas aquamarina MB598.</title>
        <authorList>
            <person name="Pervaiz M."/>
            <person name="Fariq A."/>
            <person name="Yasmin A."/>
            <person name="Welch M."/>
        </authorList>
    </citation>
    <scope>NUCLEOTIDE SEQUENCE</scope>
    <source>
        <strain evidence="1">MB598</strain>
    </source>
</reference>
<name>A0ACC5VR96_9GAMM</name>
<sequence length="217" mass="24004">MKNPALWAKAGVMTLSVAISKTAATDSSLQSTENYGLYSRCLVASFFVCQREELYIEENHACQERRVSTHKLKNLTTREPSFYGNSGNKATASNHAGCSVALVIREVATMATHIFIYLCTCVSVAISKKRGNSVATKKLIKINLIAPVALLPRILRPRGWKHTGKGILFVMRTVAEYLSVMTTSPSWQADLHHAGHSRWWNYGSTASPCTLTAQWRA</sequence>
<accession>A0ACC5VR96</accession>
<dbReference type="Proteomes" id="UP001319846">
    <property type="component" value="Unassembled WGS sequence"/>
</dbReference>
<proteinExistence type="predicted"/>
<evidence type="ECO:0000313" key="1">
    <source>
        <dbReference type="EMBL" id="MBZ5486490.1"/>
    </source>
</evidence>
<gene>
    <name evidence="1" type="ORF">HW452_03030</name>
</gene>
<evidence type="ECO:0000313" key="2">
    <source>
        <dbReference type="Proteomes" id="UP001319846"/>
    </source>
</evidence>
<protein>
    <submittedName>
        <fullName evidence="1">Uncharacterized protein</fullName>
    </submittedName>
</protein>